<sequence>MALLRSWTRQLAIQQAAFRFTQSLRPSTRCSSSSSSTTPATSDPASLLSKPIWSVKSLLPESTPESQSRTVTPKELGHLLRLSALPQPSSPAEEEEMLKTLESQIHFVKEIQRVDTTDVSPLRSIRDETAEAQEEGTIHLRDLEASLGQERYVGRSRRIQRTKAEKLAHPDGETWDGDALKSASKTMGRFFVVQSSKESSA</sequence>
<proteinExistence type="predicted"/>
<dbReference type="GO" id="GO:0006450">
    <property type="term" value="P:regulation of translational fidelity"/>
    <property type="evidence" value="ECO:0007669"/>
    <property type="project" value="InterPro"/>
</dbReference>
<dbReference type="InterPro" id="IPR049545">
    <property type="entry name" value="Gta3_dom"/>
</dbReference>
<dbReference type="GO" id="GO:0030956">
    <property type="term" value="C:glutamyl-tRNA(Gln) amidotransferase complex"/>
    <property type="evidence" value="ECO:0007669"/>
    <property type="project" value="TreeGrafter"/>
</dbReference>
<protein>
    <recommendedName>
        <fullName evidence="2">Glutamyl-tRNA amidotransferase complex subunit Gta3 domain-containing protein</fullName>
    </recommendedName>
</protein>
<dbReference type="Pfam" id="PF20978">
    <property type="entry name" value="Gta3"/>
    <property type="match status" value="1"/>
</dbReference>
<dbReference type="EMBL" id="PDNA01000023">
    <property type="protein sequence ID" value="PGH23504.1"/>
    <property type="molecule type" value="Genomic_DNA"/>
</dbReference>
<evidence type="ECO:0000313" key="4">
    <source>
        <dbReference type="Proteomes" id="UP000224634"/>
    </source>
</evidence>
<evidence type="ECO:0000256" key="1">
    <source>
        <dbReference type="SAM" id="MobiDB-lite"/>
    </source>
</evidence>
<dbReference type="GO" id="GO:0005739">
    <property type="term" value="C:mitochondrion"/>
    <property type="evidence" value="ECO:0007669"/>
    <property type="project" value="TreeGrafter"/>
</dbReference>
<reference evidence="3 4" key="1">
    <citation type="submission" date="2017-10" db="EMBL/GenBank/DDBJ databases">
        <title>Comparative genomics in systemic dimorphic fungi from Ajellomycetaceae.</title>
        <authorList>
            <person name="Munoz J.F."/>
            <person name="Mcewen J.G."/>
            <person name="Clay O.K."/>
            <person name="Cuomo C.A."/>
        </authorList>
    </citation>
    <scope>NUCLEOTIDE SEQUENCE [LARGE SCALE GENOMIC DNA]</scope>
    <source>
        <strain evidence="3 4">UAMH7299</strain>
    </source>
</reference>
<feature type="compositionally biased region" description="Basic and acidic residues" evidence="1">
    <location>
        <begin position="162"/>
        <end position="172"/>
    </location>
</feature>
<evidence type="ECO:0000259" key="2">
    <source>
        <dbReference type="Pfam" id="PF20978"/>
    </source>
</evidence>
<dbReference type="GO" id="GO:0070681">
    <property type="term" value="P:glutaminyl-tRNAGln biosynthesis via transamidation"/>
    <property type="evidence" value="ECO:0007669"/>
    <property type="project" value="TreeGrafter"/>
</dbReference>
<dbReference type="InterPro" id="IPR036113">
    <property type="entry name" value="Asp/Glu-ADT_sf_sub_c"/>
</dbReference>
<dbReference type="OrthoDB" id="5522061at2759"/>
<dbReference type="SUPFAM" id="SSF141000">
    <property type="entry name" value="Glu-tRNAGln amidotransferase C subunit"/>
    <property type="match status" value="1"/>
</dbReference>
<accession>A0A2B7YHE4</accession>
<dbReference type="PANTHER" id="PTHR15004:SF0">
    <property type="entry name" value="GLUTAMYL-TRNA(GLN) AMIDOTRANSFERASE SUBUNIT C, MITOCHONDRIAL"/>
    <property type="match status" value="1"/>
</dbReference>
<feature type="region of interest" description="Disordered" evidence="1">
    <location>
        <begin position="24"/>
        <end position="46"/>
    </location>
</feature>
<comment type="caution">
    <text evidence="3">The sequence shown here is derived from an EMBL/GenBank/DDBJ whole genome shotgun (WGS) entry which is preliminary data.</text>
</comment>
<dbReference type="InterPro" id="IPR003837">
    <property type="entry name" value="GatC"/>
</dbReference>
<feature type="region of interest" description="Disordered" evidence="1">
    <location>
        <begin position="159"/>
        <end position="179"/>
    </location>
</feature>
<dbReference type="Proteomes" id="UP000224634">
    <property type="component" value="Unassembled WGS sequence"/>
</dbReference>
<feature type="domain" description="Glutamyl-tRNA amidotransferase complex subunit Gta3" evidence="2">
    <location>
        <begin position="68"/>
        <end position="122"/>
    </location>
</feature>
<evidence type="ECO:0000313" key="3">
    <source>
        <dbReference type="EMBL" id="PGH23504.1"/>
    </source>
</evidence>
<dbReference type="GO" id="GO:0032543">
    <property type="term" value="P:mitochondrial translation"/>
    <property type="evidence" value="ECO:0007669"/>
    <property type="project" value="TreeGrafter"/>
</dbReference>
<organism evidence="3 4">
    <name type="scientific">Polytolypa hystricis (strain UAMH7299)</name>
    <dbReference type="NCBI Taxonomy" id="1447883"/>
    <lineage>
        <taxon>Eukaryota</taxon>
        <taxon>Fungi</taxon>
        <taxon>Dikarya</taxon>
        <taxon>Ascomycota</taxon>
        <taxon>Pezizomycotina</taxon>
        <taxon>Eurotiomycetes</taxon>
        <taxon>Eurotiomycetidae</taxon>
        <taxon>Onygenales</taxon>
        <taxon>Onygenales incertae sedis</taxon>
        <taxon>Polytolypa</taxon>
    </lineage>
</organism>
<gene>
    <name evidence="3" type="ORF">AJ80_02458</name>
</gene>
<dbReference type="PANTHER" id="PTHR15004">
    <property type="entry name" value="GLUTAMYL-TRNA(GLN) AMIDOTRANSFERASE SUBUNIT C, MITOCHONDRIAL"/>
    <property type="match status" value="1"/>
</dbReference>
<name>A0A2B7YHE4_POLH7</name>
<dbReference type="AlphaFoldDB" id="A0A2B7YHE4"/>
<keyword evidence="4" id="KW-1185">Reference proteome</keyword>